<dbReference type="GO" id="GO:0005524">
    <property type="term" value="F:ATP binding"/>
    <property type="evidence" value="ECO:0007669"/>
    <property type="project" value="UniProtKB-KW"/>
</dbReference>
<comment type="similarity">
    <text evidence="4 11">Belongs to the APS kinase family.</text>
</comment>
<evidence type="ECO:0000256" key="7">
    <source>
        <dbReference type="ARBA" id="ARBA00022679"/>
    </source>
</evidence>
<organism evidence="13 14">
    <name type="scientific">Caballeronia temeraria</name>
    <dbReference type="NCBI Taxonomy" id="1777137"/>
    <lineage>
        <taxon>Bacteria</taxon>
        <taxon>Pseudomonadati</taxon>
        <taxon>Pseudomonadota</taxon>
        <taxon>Betaproteobacteria</taxon>
        <taxon>Burkholderiales</taxon>
        <taxon>Burkholderiaceae</taxon>
        <taxon>Caballeronia</taxon>
    </lineage>
</organism>
<evidence type="ECO:0000256" key="4">
    <source>
        <dbReference type="ARBA" id="ARBA00007008"/>
    </source>
</evidence>
<dbReference type="CDD" id="cd02027">
    <property type="entry name" value="APSK"/>
    <property type="match status" value="1"/>
</dbReference>
<comment type="catalytic activity">
    <reaction evidence="1 11">
        <text>adenosine 5'-phosphosulfate + ATP = 3'-phosphoadenylyl sulfate + ADP + H(+)</text>
        <dbReference type="Rhea" id="RHEA:24152"/>
        <dbReference type="ChEBI" id="CHEBI:15378"/>
        <dbReference type="ChEBI" id="CHEBI:30616"/>
        <dbReference type="ChEBI" id="CHEBI:58243"/>
        <dbReference type="ChEBI" id="CHEBI:58339"/>
        <dbReference type="ChEBI" id="CHEBI:456216"/>
        <dbReference type="EC" id="2.7.1.25"/>
    </reaction>
</comment>
<dbReference type="Gene3D" id="3.40.50.300">
    <property type="entry name" value="P-loop containing nucleotide triphosphate hydrolases"/>
    <property type="match status" value="1"/>
</dbReference>
<feature type="domain" description="APS kinase" evidence="12">
    <location>
        <begin position="13"/>
        <end position="161"/>
    </location>
</feature>
<keyword evidence="14" id="KW-1185">Reference proteome</keyword>
<keyword evidence="10 11" id="KW-0067">ATP-binding</keyword>
<evidence type="ECO:0000256" key="9">
    <source>
        <dbReference type="ARBA" id="ARBA00022777"/>
    </source>
</evidence>
<dbReference type="OrthoDB" id="9804504at2"/>
<dbReference type="PANTHER" id="PTHR11055">
    <property type="entry name" value="BIFUNCTIONAL 3'-PHOSPHOADENOSINE 5'-PHOSPHOSULFATE SYNTHASE"/>
    <property type="match status" value="1"/>
</dbReference>
<accession>A0A158C4E5</accession>
<dbReference type="EMBL" id="FCOI02000019">
    <property type="protein sequence ID" value="SAK76427.1"/>
    <property type="molecule type" value="Genomic_DNA"/>
</dbReference>
<evidence type="ECO:0000256" key="8">
    <source>
        <dbReference type="ARBA" id="ARBA00022741"/>
    </source>
</evidence>
<dbReference type="UniPathway" id="UPA00140">
    <property type="reaction ID" value="UER00205"/>
</dbReference>
<dbReference type="Proteomes" id="UP000054624">
    <property type="component" value="Unassembled WGS sequence"/>
</dbReference>
<dbReference type="NCBIfam" id="NF003013">
    <property type="entry name" value="PRK03846.1"/>
    <property type="match status" value="1"/>
</dbReference>
<dbReference type="RefSeq" id="WP_157696202.1">
    <property type="nucleotide sequence ID" value="NZ_FCOI02000019.1"/>
</dbReference>
<evidence type="ECO:0000259" key="12">
    <source>
        <dbReference type="Pfam" id="PF01583"/>
    </source>
</evidence>
<dbReference type="NCBIfam" id="TIGR00455">
    <property type="entry name" value="apsK"/>
    <property type="match status" value="1"/>
</dbReference>
<dbReference type="PANTHER" id="PTHR11055:SF63">
    <property type="entry name" value="ADENYLYL-SULFATE KINASE 1, CHLOROPLASTIC"/>
    <property type="match status" value="1"/>
</dbReference>
<gene>
    <name evidence="13" type="ORF">AWB76_05012</name>
</gene>
<evidence type="ECO:0000256" key="3">
    <source>
        <dbReference type="ARBA" id="ARBA00004806"/>
    </source>
</evidence>
<keyword evidence="7 11" id="KW-0808">Transferase</keyword>
<evidence type="ECO:0000256" key="2">
    <source>
        <dbReference type="ARBA" id="ARBA00002632"/>
    </source>
</evidence>
<proteinExistence type="inferred from homology"/>
<name>A0A158C4E5_9BURK</name>
<keyword evidence="9 11" id="KW-0418">Kinase</keyword>
<evidence type="ECO:0000256" key="6">
    <source>
        <dbReference type="ARBA" id="ARBA00018163"/>
    </source>
</evidence>
<dbReference type="InterPro" id="IPR059117">
    <property type="entry name" value="APS_kinase_dom"/>
</dbReference>
<dbReference type="SUPFAM" id="SSF52540">
    <property type="entry name" value="P-loop containing nucleoside triphosphate hydrolases"/>
    <property type="match status" value="1"/>
</dbReference>
<dbReference type="InterPro" id="IPR002891">
    <property type="entry name" value="APS"/>
</dbReference>
<dbReference type="Pfam" id="PF01583">
    <property type="entry name" value="APS_kinase"/>
    <property type="match status" value="1"/>
</dbReference>
<evidence type="ECO:0000256" key="11">
    <source>
        <dbReference type="RuleBase" id="RU004347"/>
    </source>
</evidence>
<dbReference type="GO" id="GO:0070814">
    <property type="term" value="P:hydrogen sulfide biosynthetic process"/>
    <property type="evidence" value="ECO:0007669"/>
    <property type="project" value="UniProtKB-UniPathway"/>
</dbReference>
<dbReference type="EC" id="2.7.1.25" evidence="5 11"/>
<evidence type="ECO:0000256" key="10">
    <source>
        <dbReference type="ARBA" id="ARBA00022840"/>
    </source>
</evidence>
<comment type="function">
    <text evidence="2 11">Catalyzes the synthesis of activated sulfate.</text>
</comment>
<evidence type="ECO:0000256" key="5">
    <source>
        <dbReference type="ARBA" id="ARBA00012121"/>
    </source>
</evidence>
<sequence length="185" mass="19927">MCLDDFGLTTRSGPVFWLTGLSGAGKSTLAYRTSRQLAEQGFHTIVLDGDVLRGGLNSDLNFSADGRAESVRRAAEVAALCAKASIVVFVSLVSPFEAGRARARQIIGPTFHEIYVEADYPTCNARDVKGFYKLAEAGQIQNFTGLTSPYEIPRTPELVVNTMTSDVLECVGKLTDYALTHSGAK</sequence>
<dbReference type="AlphaFoldDB" id="A0A158C4E5"/>
<reference evidence="14" key="1">
    <citation type="submission" date="2016-01" db="EMBL/GenBank/DDBJ databases">
        <authorList>
            <person name="Peeters Charlotte."/>
        </authorList>
    </citation>
    <scope>NUCLEOTIDE SEQUENCE [LARGE SCALE GENOMIC DNA]</scope>
</reference>
<comment type="pathway">
    <text evidence="3 11">Sulfur metabolism; hydrogen sulfide biosynthesis; sulfite from sulfate: step 2/3.</text>
</comment>
<protein>
    <recommendedName>
        <fullName evidence="6 11">Adenylyl-sulfate kinase</fullName>
        <ecNumber evidence="5 11">2.7.1.25</ecNumber>
    </recommendedName>
</protein>
<evidence type="ECO:0000313" key="14">
    <source>
        <dbReference type="Proteomes" id="UP000054624"/>
    </source>
</evidence>
<dbReference type="GO" id="GO:0004020">
    <property type="term" value="F:adenylylsulfate kinase activity"/>
    <property type="evidence" value="ECO:0007669"/>
    <property type="project" value="UniProtKB-EC"/>
</dbReference>
<evidence type="ECO:0000313" key="13">
    <source>
        <dbReference type="EMBL" id="SAK76427.1"/>
    </source>
</evidence>
<keyword evidence="8 11" id="KW-0547">Nucleotide-binding</keyword>
<dbReference type="GO" id="GO:0000103">
    <property type="term" value="P:sulfate assimilation"/>
    <property type="evidence" value="ECO:0007669"/>
    <property type="project" value="InterPro"/>
</dbReference>
<evidence type="ECO:0000256" key="1">
    <source>
        <dbReference type="ARBA" id="ARBA00001823"/>
    </source>
</evidence>
<dbReference type="InterPro" id="IPR027417">
    <property type="entry name" value="P-loop_NTPase"/>
</dbReference>
<dbReference type="STRING" id="1777137.AWB76_05012"/>